<feature type="transmembrane region" description="Helical" evidence="4">
    <location>
        <begin position="271"/>
        <end position="288"/>
    </location>
</feature>
<protein>
    <submittedName>
        <fullName evidence="5">TLC ATP/ADP transporter</fullName>
    </submittedName>
</protein>
<dbReference type="Gene3D" id="1.20.1250.20">
    <property type="entry name" value="MFS general substrate transporter like domains"/>
    <property type="match status" value="1"/>
</dbReference>
<feature type="transmembrane region" description="Helical" evidence="4">
    <location>
        <begin position="51"/>
        <end position="69"/>
    </location>
</feature>
<feature type="transmembrane region" description="Helical" evidence="4">
    <location>
        <begin position="143"/>
        <end position="162"/>
    </location>
</feature>
<dbReference type="SUPFAM" id="SSF103473">
    <property type="entry name" value="MFS general substrate transporter"/>
    <property type="match status" value="1"/>
</dbReference>
<reference evidence="5 6" key="1">
    <citation type="submission" date="2019-02" db="EMBL/GenBank/DDBJ databases">
        <title>Deep-cultivation of Planctomycetes and their phenomic and genomic characterization uncovers novel biology.</title>
        <authorList>
            <person name="Wiegand S."/>
            <person name="Jogler M."/>
            <person name="Boedeker C."/>
            <person name="Pinto D."/>
            <person name="Vollmers J."/>
            <person name="Rivas-Marin E."/>
            <person name="Kohn T."/>
            <person name="Peeters S.H."/>
            <person name="Heuer A."/>
            <person name="Rast P."/>
            <person name="Oberbeckmann S."/>
            <person name="Bunk B."/>
            <person name="Jeske O."/>
            <person name="Meyerdierks A."/>
            <person name="Storesund J.E."/>
            <person name="Kallscheuer N."/>
            <person name="Luecker S."/>
            <person name="Lage O.M."/>
            <person name="Pohl T."/>
            <person name="Merkel B.J."/>
            <person name="Hornburger P."/>
            <person name="Mueller R.-W."/>
            <person name="Bruemmer F."/>
            <person name="Labrenz M."/>
            <person name="Spormann A.M."/>
            <person name="Op den Camp H."/>
            <person name="Overmann J."/>
            <person name="Amann R."/>
            <person name="Jetten M.S.M."/>
            <person name="Mascher T."/>
            <person name="Medema M.H."/>
            <person name="Devos D.P."/>
            <person name="Kaster A.-K."/>
            <person name="Ovreas L."/>
            <person name="Rohde M."/>
            <person name="Galperin M.Y."/>
            <person name="Jogler C."/>
        </authorList>
    </citation>
    <scope>NUCLEOTIDE SEQUENCE [LARGE SCALE GENOMIC DNA]</scope>
    <source>
        <strain evidence="5 6">HG15A2</strain>
    </source>
</reference>
<evidence type="ECO:0000256" key="4">
    <source>
        <dbReference type="SAM" id="Phobius"/>
    </source>
</evidence>
<feature type="transmembrane region" description="Helical" evidence="4">
    <location>
        <begin position="174"/>
        <end position="192"/>
    </location>
</feature>
<dbReference type="Proteomes" id="UP000319852">
    <property type="component" value="Chromosome"/>
</dbReference>
<evidence type="ECO:0000313" key="5">
    <source>
        <dbReference type="EMBL" id="QDS99402.1"/>
    </source>
</evidence>
<evidence type="ECO:0000256" key="2">
    <source>
        <dbReference type="ARBA" id="ARBA00022989"/>
    </source>
</evidence>
<dbReference type="RefSeq" id="WP_145060628.1">
    <property type="nucleotide sequence ID" value="NZ_CP036263.1"/>
</dbReference>
<name>A0A517MX00_9BACT</name>
<sequence>MKLFDIHRDETAPVAWSALWFSLVLASYYVIRPVRETFAANLTGAEKATLFTATLVVMLLVTPLYGLIVSRTSRRWLVPLVYGFFTANLLLFAALSRSPTPPSEMQWLGKVFFVWVSVFNLFVVTLFWGSVVDLFTAEQGKRLFGIIAAAGTIGQIASSWFVKLAVEQLGTGGLLIASALILVTAIICSFQLRRFQSHSNSVPSSEQFRWSAAWEGALAVVRTPLLLGVALFIIGSSICATLAYFQMTEMVGRQIADEQDRSAWFAQLNEWTGYVTLLLQSAVVSWLLRRLGVATTLSLAPLVLLIGFTTLYFLPTLAVVFYFQVALRGSAFGFANPSLETLYTRVTPEEKYRAKAFIDTVGKRTGDVAGGQLFQVLTVLGLSATLISLAALPLAFGALVVAIFLGARKR</sequence>
<evidence type="ECO:0000256" key="1">
    <source>
        <dbReference type="ARBA" id="ARBA00022692"/>
    </source>
</evidence>
<keyword evidence="6" id="KW-1185">Reference proteome</keyword>
<feature type="transmembrane region" description="Helical" evidence="4">
    <location>
        <begin position="386"/>
        <end position="407"/>
    </location>
</feature>
<keyword evidence="2 4" id="KW-1133">Transmembrane helix</keyword>
<feature type="transmembrane region" description="Helical" evidence="4">
    <location>
        <begin position="76"/>
        <end position="95"/>
    </location>
</feature>
<organism evidence="5 6">
    <name type="scientific">Adhaeretor mobilis</name>
    <dbReference type="NCBI Taxonomy" id="1930276"/>
    <lineage>
        <taxon>Bacteria</taxon>
        <taxon>Pseudomonadati</taxon>
        <taxon>Planctomycetota</taxon>
        <taxon>Planctomycetia</taxon>
        <taxon>Pirellulales</taxon>
        <taxon>Lacipirellulaceae</taxon>
        <taxon>Adhaeretor</taxon>
    </lineage>
</organism>
<dbReference type="InterPro" id="IPR036259">
    <property type="entry name" value="MFS_trans_sf"/>
</dbReference>
<proteinExistence type="predicted"/>
<dbReference type="EMBL" id="CP036263">
    <property type="protein sequence ID" value="QDS99402.1"/>
    <property type="molecule type" value="Genomic_DNA"/>
</dbReference>
<gene>
    <name evidence="5" type="ORF">HG15A2_27250</name>
</gene>
<keyword evidence="3 4" id="KW-0472">Membrane</keyword>
<feature type="transmembrane region" description="Helical" evidence="4">
    <location>
        <begin position="225"/>
        <end position="245"/>
    </location>
</feature>
<feature type="transmembrane region" description="Helical" evidence="4">
    <location>
        <begin position="12"/>
        <end position="31"/>
    </location>
</feature>
<dbReference type="PANTHER" id="PTHR43596:SF1">
    <property type="entry name" value="ADP,ATP CARRIER PROTEIN"/>
    <property type="match status" value="1"/>
</dbReference>
<feature type="transmembrane region" description="Helical" evidence="4">
    <location>
        <begin position="107"/>
        <end position="131"/>
    </location>
</feature>
<dbReference type="GO" id="GO:0022857">
    <property type="term" value="F:transmembrane transporter activity"/>
    <property type="evidence" value="ECO:0007669"/>
    <property type="project" value="InterPro"/>
</dbReference>
<dbReference type="OrthoDB" id="199378at2"/>
<dbReference type="InterPro" id="IPR011701">
    <property type="entry name" value="MFS"/>
</dbReference>
<feature type="transmembrane region" description="Helical" evidence="4">
    <location>
        <begin position="300"/>
        <end position="323"/>
    </location>
</feature>
<accession>A0A517MX00</accession>
<dbReference type="Pfam" id="PF07690">
    <property type="entry name" value="MFS_1"/>
    <property type="match status" value="1"/>
</dbReference>
<dbReference type="AlphaFoldDB" id="A0A517MX00"/>
<dbReference type="KEGG" id="amob:HG15A2_27250"/>
<dbReference type="PANTHER" id="PTHR43596">
    <property type="entry name" value="ADP,ATP CARRIER PROTEIN"/>
    <property type="match status" value="1"/>
</dbReference>
<evidence type="ECO:0000256" key="3">
    <source>
        <dbReference type="ARBA" id="ARBA00023136"/>
    </source>
</evidence>
<keyword evidence="1 4" id="KW-0812">Transmembrane</keyword>
<evidence type="ECO:0000313" key="6">
    <source>
        <dbReference type="Proteomes" id="UP000319852"/>
    </source>
</evidence>